<proteinExistence type="predicted"/>
<protein>
    <submittedName>
        <fullName evidence="3">Uncharacterized protein</fullName>
    </submittedName>
</protein>
<keyword evidence="2" id="KW-1133">Transmembrane helix</keyword>
<gene>
    <name evidence="3" type="ORF">GCM10025790_22450</name>
</gene>
<reference evidence="4" key="1">
    <citation type="journal article" date="2019" name="Int. J. Syst. Evol. Microbiol.">
        <title>The Global Catalogue of Microorganisms (GCM) 10K type strain sequencing project: providing services to taxonomists for standard genome sequencing and annotation.</title>
        <authorList>
            <consortium name="The Broad Institute Genomics Platform"/>
            <consortium name="The Broad Institute Genome Sequencing Center for Infectious Disease"/>
            <person name="Wu L."/>
            <person name="Ma J."/>
        </authorList>
    </citation>
    <scope>NUCLEOTIDE SEQUENCE [LARGE SCALE GENOMIC DNA]</scope>
    <source>
        <strain evidence="4">JCM 19129</strain>
    </source>
</reference>
<feature type="region of interest" description="Disordered" evidence="1">
    <location>
        <begin position="435"/>
        <end position="462"/>
    </location>
</feature>
<feature type="transmembrane region" description="Helical" evidence="2">
    <location>
        <begin position="40"/>
        <end position="61"/>
    </location>
</feature>
<keyword evidence="2" id="KW-0472">Membrane</keyword>
<evidence type="ECO:0000256" key="2">
    <source>
        <dbReference type="SAM" id="Phobius"/>
    </source>
</evidence>
<organism evidence="3 4">
    <name type="scientific">Nesterenkonia rhizosphaerae</name>
    <dbReference type="NCBI Taxonomy" id="1348272"/>
    <lineage>
        <taxon>Bacteria</taxon>
        <taxon>Bacillati</taxon>
        <taxon>Actinomycetota</taxon>
        <taxon>Actinomycetes</taxon>
        <taxon>Micrococcales</taxon>
        <taxon>Micrococcaceae</taxon>
        <taxon>Nesterenkonia</taxon>
    </lineage>
</organism>
<dbReference type="RefSeq" id="WP_345478096.1">
    <property type="nucleotide sequence ID" value="NZ_BAABLW010000007.1"/>
</dbReference>
<evidence type="ECO:0000256" key="1">
    <source>
        <dbReference type="SAM" id="MobiDB-lite"/>
    </source>
</evidence>
<feature type="transmembrane region" description="Helical" evidence="2">
    <location>
        <begin position="68"/>
        <end position="87"/>
    </location>
</feature>
<dbReference type="EMBL" id="BAABLW010000007">
    <property type="protein sequence ID" value="GAA4924696.1"/>
    <property type="molecule type" value="Genomic_DNA"/>
</dbReference>
<dbReference type="Proteomes" id="UP001500368">
    <property type="component" value="Unassembled WGS sequence"/>
</dbReference>
<name>A0ABP9G129_9MICC</name>
<keyword evidence="2" id="KW-0812">Transmembrane</keyword>
<keyword evidence="4" id="KW-1185">Reference proteome</keyword>
<evidence type="ECO:0000313" key="3">
    <source>
        <dbReference type="EMBL" id="GAA4924696.1"/>
    </source>
</evidence>
<evidence type="ECO:0000313" key="4">
    <source>
        <dbReference type="Proteomes" id="UP001500368"/>
    </source>
</evidence>
<comment type="caution">
    <text evidence="3">The sequence shown here is derived from an EMBL/GenBank/DDBJ whole genome shotgun (WGS) entry which is preliminary data.</text>
</comment>
<sequence>MAKNLSCFGAFVLVAAAALGLLLVLDPLAAHRAYVVFTVMWFPVLLLVVVAGLGLLAGSVANHHGFSTAGVIGGAALFIGVLLLRGWNASTFYADLPQELEDQASFSERAPYTVADRSADSATSGINGDRRSTKYLAEANTYTPPVTGRGFITPGYLAVIEQEFDLDGRATTSQCRFSEDAQRWVGGLLHHSLERAVARKSRTAMFSASDAWTYCEDDKPYVVMPLTRYSGILNLHHVPAGVAIYDGHTGEVEIREDVKSGELPGPVISQSYAERIEAAMGYRDRTGFISVMLGQTGFETAGGEEGDPNSENPGNHQLAYVGGGMAHVTPLTRVSTSTAVERLLTVDAGEVAAGEHPTVSLRVLDPARESNAVMEQNIRSQFDQVNWASGLTVQEITPGPDGAWVASIGQRTNVAYRVTLDTEDQWHIEDLRTTNVIGKDEDTESEPRRPAGRGLPEVDELTDEQLADLGQLVIEELSRRGTRR</sequence>
<accession>A0ABP9G129</accession>